<evidence type="ECO:0000313" key="2">
    <source>
        <dbReference type="EMBL" id="MVW61958.1"/>
    </source>
</evidence>
<comment type="caution">
    <text evidence="2">The sequence shown here is derived from an EMBL/GenBank/DDBJ whole genome shotgun (WGS) entry which is preliminary data.</text>
</comment>
<dbReference type="Gene3D" id="3.20.20.80">
    <property type="entry name" value="Glycosidases"/>
    <property type="match status" value="1"/>
</dbReference>
<dbReference type="InterPro" id="IPR032640">
    <property type="entry name" value="AMPK1_CBM"/>
</dbReference>
<dbReference type="InterPro" id="IPR017853">
    <property type="entry name" value="GH"/>
</dbReference>
<dbReference type="Pfam" id="PF16561">
    <property type="entry name" value="AMPK1_CBM"/>
    <property type="match status" value="1"/>
</dbReference>
<dbReference type="Pfam" id="PF00128">
    <property type="entry name" value="Alpha-amylase"/>
    <property type="match status" value="1"/>
</dbReference>
<organism evidence="2 3">
    <name type="scientific">Massilia cellulosiltytica</name>
    <dbReference type="NCBI Taxonomy" id="2683234"/>
    <lineage>
        <taxon>Bacteria</taxon>
        <taxon>Pseudomonadati</taxon>
        <taxon>Pseudomonadota</taxon>
        <taxon>Betaproteobacteria</taxon>
        <taxon>Burkholderiales</taxon>
        <taxon>Oxalobacteraceae</taxon>
        <taxon>Telluria group</taxon>
        <taxon>Massilia</taxon>
    </lineage>
</organism>
<dbReference type="InterPro" id="IPR006047">
    <property type="entry name" value="GH13_cat_dom"/>
</dbReference>
<proteinExistence type="predicted"/>
<evidence type="ECO:0000313" key="3">
    <source>
        <dbReference type="Proteomes" id="UP000443353"/>
    </source>
</evidence>
<reference evidence="2 3" key="1">
    <citation type="submission" date="2019-12" db="EMBL/GenBank/DDBJ databases">
        <authorList>
            <person name="Li C."/>
            <person name="Zhao J."/>
        </authorList>
    </citation>
    <scope>NUCLEOTIDE SEQUENCE [LARGE SCALE GENOMIC DNA]</scope>
    <source>
        <strain evidence="2 3">NEAU-DD11</strain>
    </source>
</reference>
<dbReference type="CDD" id="cd02859">
    <property type="entry name" value="E_set_AMPKbeta_like_N"/>
    <property type="match status" value="1"/>
</dbReference>
<dbReference type="InterPro" id="IPR013783">
    <property type="entry name" value="Ig-like_fold"/>
</dbReference>
<dbReference type="GO" id="GO:0005975">
    <property type="term" value="P:carbohydrate metabolic process"/>
    <property type="evidence" value="ECO:0007669"/>
    <property type="project" value="InterPro"/>
</dbReference>
<dbReference type="AlphaFoldDB" id="A0A7X3G1K5"/>
<accession>A0A7X3G1K5</accession>
<dbReference type="RefSeq" id="WP_160409694.1">
    <property type="nucleotide sequence ID" value="NZ_WSES01000005.1"/>
</dbReference>
<gene>
    <name evidence="2" type="ORF">GPY61_18665</name>
</gene>
<feature type="domain" description="Glycosyl hydrolase family 13 catalytic" evidence="1">
    <location>
        <begin position="141"/>
        <end position="458"/>
    </location>
</feature>
<dbReference type="PANTHER" id="PTHR10357">
    <property type="entry name" value="ALPHA-AMYLASE FAMILY MEMBER"/>
    <property type="match status" value="1"/>
</dbReference>
<dbReference type="Gene3D" id="2.60.40.10">
    <property type="entry name" value="Immunoglobulins"/>
    <property type="match status" value="1"/>
</dbReference>
<keyword evidence="3" id="KW-1185">Reference proteome</keyword>
<protein>
    <submittedName>
        <fullName evidence="2">DUF3459 domain-containing protein</fullName>
    </submittedName>
</protein>
<sequence>MHIARDADPALLPALAAGGVRFVFDGPANLRTVALAGTFNSWVGDACMLERVTPTRWTCTLPLPPGRHLYKFVLDDTHWIADPANPWMSEDGQGNSCVTVCLDGTVFLRRRGLRAEAPGVLYRNHQALTSPAWLPDAVVYQLSVRAFGGDFDGVRARLGHLADLGVNTIWMMPIHPIGVAGRRGSLGDPYAVRDFEAIDPALGDEDGLRRLVDAIHARGMRIVFDWTLNRSSVDHPLTVTHPDWFQRDRAGNVMYAVPRREYFAGFDFSNPDLRRYLVDTMCRWVERFGLDGMRFDDSDITPTDFLDEIRAALAAVRPDIALISQAYDEFHHVAACDLTYEGGTREMLRRVAHGEAGAREFAQYWNESIYSFPRGALRLRWLEEKEQPRADAVFGHDAHLAAASVLLTMDGVPHILMGQEFGESGWRDWTVLFDDWRLDWSKFDHAAFAHFSALVNLRRRHPALRRGATVFIDGLPDGVIGMVRSLDGERIVVYANLASTTAALPDGMGVPLYARGWDQDAGSLDAHGCLIAPLR</sequence>
<dbReference type="EMBL" id="WSES01000005">
    <property type="protein sequence ID" value="MVW61958.1"/>
    <property type="molecule type" value="Genomic_DNA"/>
</dbReference>
<dbReference type="Proteomes" id="UP000443353">
    <property type="component" value="Unassembled WGS sequence"/>
</dbReference>
<name>A0A7X3G1K5_9BURK</name>
<dbReference type="SUPFAM" id="SSF51445">
    <property type="entry name" value="(Trans)glycosidases"/>
    <property type="match status" value="1"/>
</dbReference>
<dbReference type="GO" id="GO:0016798">
    <property type="term" value="F:hydrolase activity, acting on glycosyl bonds"/>
    <property type="evidence" value="ECO:0007669"/>
    <property type="project" value="UniProtKB-KW"/>
</dbReference>
<dbReference type="SMART" id="SM00642">
    <property type="entry name" value="Aamy"/>
    <property type="match status" value="1"/>
</dbReference>
<evidence type="ECO:0000259" key="1">
    <source>
        <dbReference type="SMART" id="SM00642"/>
    </source>
</evidence>